<organism evidence="5 6">
    <name type="scientific">Anaerosphaera aminiphila DSM 21120</name>
    <dbReference type="NCBI Taxonomy" id="1120995"/>
    <lineage>
        <taxon>Bacteria</taxon>
        <taxon>Bacillati</taxon>
        <taxon>Bacillota</taxon>
        <taxon>Tissierellia</taxon>
        <taxon>Tissierellales</taxon>
        <taxon>Peptoniphilaceae</taxon>
        <taxon>Anaerosphaera</taxon>
    </lineage>
</organism>
<proteinExistence type="predicted"/>
<dbReference type="AlphaFoldDB" id="A0A1M5NXB0"/>
<dbReference type="SMART" id="SM00342">
    <property type="entry name" value="HTH_ARAC"/>
    <property type="match status" value="2"/>
</dbReference>
<evidence type="ECO:0000259" key="4">
    <source>
        <dbReference type="PROSITE" id="PS01124"/>
    </source>
</evidence>
<dbReference type="GO" id="GO:0003700">
    <property type="term" value="F:DNA-binding transcription factor activity"/>
    <property type="evidence" value="ECO:0007669"/>
    <property type="project" value="InterPro"/>
</dbReference>
<dbReference type="GO" id="GO:0043565">
    <property type="term" value="F:sequence-specific DNA binding"/>
    <property type="evidence" value="ECO:0007669"/>
    <property type="project" value="InterPro"/>
</dbReference>
<keyword evidence="2 5" id="KW-0238">DNA-binding</keyword>
<gene>
    <name evidence="5" type="ORF">SAMN02745245_00102</name>
</gene>
<evidence type="ECO:0000256" key="3">
    <source>
        <dbReference type="ARBA" id="ARBA00023163"/>
    </source>
</evidence>
<reference evidence="5 6" key="1">
    <citation type="submission" date="2016-11" db="EMBL/GenBank/DDBJ databases">
        <authorList>
            <person name="Jaros S."/>
            <person name="Januszkiewicz K."/>
            <person name="Wedrychowicz H."/>
        </authorList>
    </citation>
    <scope>NUCLEOTIDE SEQUENCE [LARGE SCALE GENOMIC DNA]</scope>
    <source>
        <strain evidence="5 6">DSM 21120</strain>
    </source>
</reference>
<dbReference type="PANTHER" id="PTHR43280">
    <property type="entry name" value="ARAC-FAMILY TRANSCRIPTIONAL REGULATOR"/>
    <property type="match status" value="1"/>
</dbReference>
<sequence>MDSISELQSQYSSSFDKRKICSYNVEQINEPTKSLMHQESRILFFIKGKGTFKINDVSYKIIPNSCVAIVPWIITEVTEVEEPLQFIKIVYNFNFFNQSIKSVYNSFNDSFDIFNEISEYPIIYCSEHEAKKFIKITNDIKNEVSAESILDVKKEKILSNVFITNKIVELLINFIRIEQKTNILPENSNNSSFDERTTIFKYLYSHLSEKPTLKSVSTLFFMSESSLSKYCQKITGNTFHDLLNEMRLVKTIDFLLYSEFTLNMIADLVGFNDASHLSKFFTKRIGTTPNQYRKINRNVLNMLSSDERNVTYDLIKYISNVFTEDITESEVAKEFNMSVIEMNKILLYVLEKNFYDFINYLRINHACELLKNTNNKIIDIAITVGYNNTKTFNNHFIKLKKMNPSEFRKNVEIQYDYD</sequence>
<dbReference type="InterPro" id="IPR009057">
    <property type="entry name" value="Homeodomain-like_sf"/>
</dbReference>
<dbReference type="Proteomes" id="UP000184032">
    <property type="component" value="Unassembled WGS sequence"/>
</dbReference>
<dbReference type="SUPFAM" id="SSF46689">
    <property type="entry name" value="Homeodomain-like"/>
    <property type="match status" value="2"/>
</dbReference>
<dbReference type="PANTHER" id="PTHR43280:SF2">
    <property type="entry name" value="HTH-TYPE TRANSCRIPTIONAL REGULATOR EXSA"/>
    <property type="match status" value="1"/>
</dbReference>
<feature type="domain" description="HTH araC/xylS-type" evidence="4">
    <location>
        <begin position="197"/>
        <end position="295"/>
    </location>
</feature>
<dbReference type="OrthoDB" id="94877at2"/>
<dbReference type="InterPro" id="IPR018060">
    <property type="entry name" value="HTH_AraC"/>
</dbReference>
<dbReference type="PROSITE" id="PS01124">
    <property type="entry name" value="HTH_ARAC_FAMILY_2"/>
    <property type="match status" value="2"/>
</dbReference>
<keyword evidence="3" id="KW-0804">Transcription</keyword>
<dbReference type="Gene3D" id="1.10.10.60">
    <property type="entry name" value="Homeodomain-like"/>
    <property type="match status" value="3"/>
</dbReference>
<dbReference type="EMBL" id="FQXI01000001">
    <property type="protein sequence ID" value="SHG94161.1"/>
    <property type="molecule type" value="Genomic_DNA"/>
</dbReference>
<evidence type="ECO:0000313" key="6">
    <source>
        <dbReference type="Proteomes" id="UP000184032"/>
    </source>
</evidence>
<name>A0A1M5NXB0_9FIRM</name>
<feature type="domain" description="HTH araC/xylS-type" evidence="4">
    <location>
        <begin position="312"/>
        <end position="410"/>
    </location>
</feature>
<dbReference type="Pfam" id="PF12833">
    <property type="entry name" value="HTH_18"/>
    <property type="match status" value="2"/>
</dbReference>
<protein>
    <submittedName>
        <fullName evidence="5">AraC-type DNA-binding protein</fullName>
    </submittedName>
</protein>
<evidence type="ECO:0000256" key="1">
    <source>
        <dbReference type="ARBA" id="ARBA00023015"/>
    </source>
</evidence>
<keyword evidence="1" id="KW-0805">Transcription regulation</keyword>
<dbReference type="PROSITE" id="PS00041">
    <property type="entry name" value="HTH_ARAC_FAMILY_1"/>
    <property type="match status" value="2"/>
</dbReference>
<accession>A0A1M5NXB0</accession>
<dbReference type="RefSeq" id="WP_073182768.1">
    <property type="nucleotide sequence ID" value="NZ_FQXI01000001.1"/>
</dbReference>
<evidence type="ECO:0000313" key="5">
    <source>
        <dbReference type="EMBL" id="SHG94161.1"/>
    </source>
</evidence>
<dbReference type="InterPro" id="IPR018062">
    <property type="entry name" value="HTH_AraC-typ_CS"/>
</dbReference>
<dbReference type="STRING" id="1120995.SAMN02745245_00102"/>
<evidence type="ECO:0000256" key="2">
    <source>
        <dbReference type="ARBA" id="ARBA00023125"/>
    </source>
</evidence>
<keyword evidence="6" id="KW-1185">Reference proteome</keyword>